<dbReference type="PROSITE" id="PS00102">
    <property type="entry name" value="PHOSPHORYLASE"/>
    <property type="match status" value="1"/>
</dbReference>
<proteinExistence type="inferred from homology"/>
<dbReference type="AlphaFoldDB" id="A0AA96Y2V8"/>
<evidence type="ECO:0000256" key="3">
    <source>
        <dbReference type="ARBA" id="ARBA00006047"/>
    </source>
</evidence>
<name>A0AA96Y2V8_9CYAN</name>
<dbReference type="GO" id="GO:0008184">
    <property type="term" value="F:glycogen phosphorylase activity"/>
    <property type="evidence" value="ECO:0007669"/>
    <property type="project" value="InterPro"/>
</dbReference>
<evidence type="ECO:0000313" key="12">
    <source>
        <dbReference type="EMBL" id="WOB41961.1"/>
    </source>
</evidence>
<comment type="cofactor">
    <cofactor evidence="2 11">
        <name>pyridoxal 5'-phosphate</name>
        <dbReference type="ChEBI" id="CHEBI:597326"/>
    </cofactor>
</comment>
<dbReference type="PIRSF" id="PIRSF000460">
    <property type="entry name" value="Pprylas_GlgP"/>
    <property type="match status" value="1"/>
</dbReference>
<dbReference type="FunFam" id="3.40.50.2000:FF:000002">
    <property type="entry name" value="Alpha-1,4 glucan phosphorylase"/>
    <property type="match status" value="1"/>
</dbReference>
<evidence type="ECO:0000256" key="2">
    <source>
        <dbReference type="ARBA" id="ARBA00001933"/>
    </source>
</evidence>
<dbReference type="Pfam" id="PF00343">
    <property type="entry name" value="Phosphorylase"/>
    <property type="match status" value="1"/>
</dbReference>
<dbReference type="InterPro" id="IPR011833">
    <property type="entry name" value="Glycg_phsphrylas"/>
</dbReference>
<comment type="catalytic activity">
    <reaction evidence="1 11">
        <text>[(1-&gt;4)-alpha-D-glucosyl](n) + phosphate = [(1-&gt;4)-alpha-D-glucosyl](n-1) + alpha-D-glucose 1-phosphate</text>
        <dbReference type="Rhea" id="RHEA:41732"/>
        <dbReference type="Rhea" id="RHEA-COMP:9584"/>
        <dbReference type="Rhea" id="RHEA-COMP:9586"/>
        <dbReference type="ChEBI" id="CHEBI:15444"/>
        <dbReference type="ChEBI" id="CHEBI:43474"/>
        <dbReference type="ChEBI" id="CHEBI:58601"/>
        <dbReference type="EC" id="2.4.1.1"/>
    </reaction>
</comment>
<comment type="function">
    <text evidence="9">Phosphorylase is an important allosteric enzyme in carbohydrate metabolism. Enzymes from different sources differ in their regulatory mechanisms and in their natural substrates. However, all known phosphorylases share catalytic and structural properties.</text>
</comment>
<dbReference type="EMBL" id="CP053540">
    <property type="protein sequence ID" value="WOB41961.1"/>
    <property type="molecule type" value="Genomic_DNA"/>
</dbReference>
<dbReference type="CDD" id="cd04300">
    <property type="entry name" value="GT35_Glycogen_Phosphorylase"/>
    <property type="match status" value="1"/>
</dbReference>
<dbReference type="InterPro" id="IPR035090">
    <property type="entry name" value="Pyridoxal_P_attach_site"/>
</dbReference>
<dbReference type="GO" id="GO:0030170">
    <property type="term" value="F:pyridoxal phosphate binding"/>
    <property type="evidence" value="ECO:0007669"/>
    <property type="project" value="InterPro"/>
</dbReference>
<reference evidence="12" key="1">
    <citation type="submission" date="2020-05" db="EMBL/GenBank/DDBJ databases">
        <authorList>
            <person name="Zhu T."/>
            <person name="Keshari N."/>
            <person name="Lu X."/>
        </authorList>
    </citation>
    <scope>NUCLEOTIDE SEQUENCE</scope>
    <source>
        <strain evidence="12">NK1-22</strain>
    </source>
</reference>
<dbReference type="InterPro" id="IPR000811">
    <property type="entry name" value="Glyco_trans_35"/>
</dbReference>
<keyword evidence="5 11" id="KW-0328">Glycosyltransferase</keyword>
<gene>
    <name evidence="12" type="ORF">HNI00_01320</name>
</gene>
<evidence type="ECO:0000256" key="5">
    <source>
        <dbReference type="ARBA" id="ARBA00022676"/>
    </source>
</evidence>
<dbReference type="EC" id="2.4.1.1" evidence="11"/>
<keyword evidence="4" id="KW-0321">Glycogen metabolism</keyword>
<sequence>MQTLPTPPSGSVQIEDDRTGLSIETLKRAFLDNLFYIQGKFPALASKNDYYMALAYTVRDRLLRRWLNTAETYTNTQARTVCYLSAEFLMGPHLGNNLINLGIYDQINQAMTELGLDLNELLQQEEEPGLGNGGLGRLAACYLDSLATLEIPALGYGIRYEFGIFDQEIRDGWQVEITDKWLRYGNPWEIARPDWAVEVKYGGHTESFIDEHGNYRVRWVPFKVVKGLPYDTPILGYKVNTANTLRLWSAEATESFDFGAFNSGDYFGAVHQKSNSENISKVLYPNDEQYQGKVLRLEQQMFFVSCSLQDMIRILQTQNMSLEKFPEKFSVQLNDTHPAIAVAELMRLLMDEHGMQWDNAWNITTRTFGYTNHTLLPEALERWPLKLFSELLPRHIEIIYEINRRFLDDVRIKFPDDPDRLSRLSLIDESGEKYVRMANLACVGSSAINGVAALHSELVKQTVLKDFYDMYPEKFTNVTNGVTPRRFVVLSNPRMTNLITSKIGDNWIKHLDELRRIEQFADDPGFRYEFRQIKQAIKQDLANHIKSETEVEVDPSSLFDIQVKRIHEYKRQHLNALHIIHLYNRIKANPSAEITPRTFLFGGKAAPGYYMAKLIIKFINSIGEVVNRDPDVAGRLKVVFLKDYNVKFAQRVYPAADLSEQISTAGKEASGTGNMKFSMNGALTIGTLDGANVEIREEVGAENFFLFGLTTEEVAAKKAAGYRPMDYYESNNDLRQVIDRIASGFFSHGDTGLFRPLVDNLLHKDDYLLLADYQSYIDCQEQVSQAYRNWDHWTRMSILNTARMGKFSSDRSIRDYCQNIWKVQPVPIELKDYTQS</sequence>
<evidence type="ECO:0000256" key="8">
    <source>
        <dbReference type="ARBA" id="ARBA00023277"/>
    </source>
</evidence>
<protein>
    <recommendedName>
        <fullName evidence="11">Alpha-1,4 glucan phosphorylase</fullName>
        <ecNumber evidence="11">2.4.1.1</ecNumber>
    </recommendedName>
</protein>
<evidence type="ECO:0000256" key="9">
    <source>
        <dbReference type="ARBA" id="ARBA00025174"/>
    </source>
</evidence>
<dbReference type="GO" id="GO:0005980">
    <property type="term" value="P:glycogen catabolic process"/>
    <property type="evidence" value="ECO:0007669"/>
    <property type="project" value="TreeGrafter"/>
</dbReference>
<dbReference type="SUPFAM" id="SSF53756">
    <property type="entry name" value="UDP-Glycosyltransferase/glycogen phosphorylase"/>
    <property type="match status" value="1"/>
</dbReference>
<comment type="similarity">
    <text evidence="3 11">Belongs to the glycogen phosphorylase family.</text>
</comment>
<accession>A0AA96Y2V8</accession>
<dbReference type="Gene3D" id="3.40.50.2000">
    <property type="entry name" value="Glycogen Phosphorylase B"/>
    <property type="match status" value="2"/>
</dbReference>
<organism evidence="12">
    <name type="scientific">Thermoleptolyngbya oregonensis NK1-22</name>
    <dbReference type="NCBI Taxonomy" id="2547457"/>
    <lineage>
        <taxon>Bacteria</taxon>
        <taxon>Bacillati</taxon>
        <taxon>Cyanobacteriota</taxon>
        <taxon>Cyanophyceae</taxon>
        <taxon>Oculatellales</taxon>
        <taxon>Oculatellaceae</taxon>
        <taxon>Thermoleptolyngbya</taxon>
    </lineage>
</organism>
<feature type="modified residue" description="N6-(pyridoxal phosphate)lysine" evidence="10">
    <location>
        <position position="676"/>
    </location>
</feature>
<evidence type="ECO:0000256" key="7">
    <source>
        <dbReference type="ARBA" id="ARBA00022898"/>
    </source>
</evidence>
<dbReference type="KEGG" id="tog:HNI00_01320"/>
<evidence type="ECO:0000256" key="10">
    <source>
        <dbReference type="PIRSR" id="PIRSR000460-1"/>
    </source>
</evidence>
<evidence type="ECO:0000256" key="11">
    <source>
        <dbReference type="RuleBase" id="RU000587"/>
    </source>
</evidence>
<dbReference type="NCBIfam" id="TIGR02093">
    <property type="entry name" value="P_ylase"/>
    <property type="match status" value="1"/>
</dbReference>
<dbReference type="PANTHER" id="PTHR11468:SF3">
    <property type="entry name" value="GLYCOGEN PHOSPHORYLASE, LIVER FORM"/>
    <property type="match status" value="1"/>
</dbReference>
<evidence type="ECO:0000256" key="6">
    <source>
        <dbReference type="ARBA" id="ARBA00022679"/>
    </source>
</evidence>
<dbReference type="PANTHER" id="PTHR11468">
    <property type="entry name" value="GLYCOGEN PHOSPHORYLASE"/>
    <property type="match status" value="1"/>
</dbReference>
<keyword evidence="7 10" id="KW-0663">Pyridoxal phosphate</keyword>
<keyword evidence="6 11" id="KW-0808">Transferase</keyword>
<dbReference type="RefSeq" id="WP_316790006.1">
    <property type="nucleotide sequence ID" value="NZ_CP053540.1"/>
</dbReference>
<dbReference type="GO" id="GO:0005737">
    <property type="term" value="C:cytoplasm"/>
    <property type="evidence" value="ECO:0007669"/>
    <property type="project" value="TreeGrafter"/>
</dbReference>
<keyword evidence="8 11" id="KW-0119">Carbohydrate metabolism</keyword>
<evidence type="ECO:0000256" key="4">
    <source>
        <dbReference type="ARBA" id="ARBA00022600"/>
    </source>
</evidence>
<dbReference type="FunFam" id="3.40.50.2000:FF:000005">
    <property type="entry name" value="Alpha-1,4 glucan phosphorylase"/>
    <property type="match status" value="1"/>
</dbReference>
<evidence type="ECO:0000256" key="1">
    <source>
        <dbReference type="ARBA" id="ARBA00001275"/>
    </source>
</evidence>
<comment type="function">
    <text evidence="11">Allosteric enzyme that catalyzes the rate-limiting step in glycogen catabolism, the phosphorolytic cleavage of glycogen to produce glucose-1-phosphate, and plays a central role in maintaining cellular and organismal glucose homeostasis.</text>
</comment>